<evidence type="ECO:0000256" key="6">
    <source>
        <dbReference type="ARBA" id="ARBA00022519"/>
    </source>
</evidence>
<dbReference type="InterPro" id="IPR044527">
    <property type="entry name" value="NrtA/CpmA_ABC-bd_dom"/>
</dbReference>
<dbReference type="SUPFAM" id="SSF53850">
    <property type="entry name" value="Periplasmic binding protein-like II"/>
    <property type="match status" value="1"/>
</dbReference>
<dbReference type="NCBIfam" id="TIGR01728">
    <property type="entry name" value="SsuA_fam"/>
    <property type="match status" value="1"/>
</dbReference>
<dbReference type="CDD" id="cd13553">
    <property type="entry name" value="PBP2_NrtA_CpmA_like"/>
    <property type="match status" value="1"/>
</dbReference>
<keyword evidence="5" id="KW-1003">Cell membrane</keyword>
<evidence type="ECO:0000256" key="2">
    <source>
        <dbReference type="ARBA" id="ARBA00004533"/>
    </source>
</evidence>
<dbReference type="GO" id="GO:0005886">
    <property type="term" value="C:plasma membrane"/>
    <property type="evidence" value="ECO:0007669"/>
    <property type="project" value="UniProtKB-SubCell"/>
</dbReference>
<keyword evidence="6" id="KW-0997">Cell inner membrane</keyword>
<dbReference type="GO" id="GO:0042626">
    <property type="term" value="F:ATPase-coupled transmembrane transporter activity"/>
    <property type="evidence" value="ECO:0007669"/>
    <property type="project" value="InterPro"/>
</dbReference>
<reference evidence="10" key="1">
    <citation type="submission" date="2021-03" db="EMBL/GenBank/DDBJ databases">
        <title>Taxonomic study of Clostridium polyendosporum from meadow-gley soil under rice.</title>
        <authorList>
            <person name="Kobayashi H."/>
            <person name="Tanizawa Y."/>
            <person name="Yagura M."/>
        </authorList>
    </citation>
    <scope>NUCLEOTIDE SEQUENCE</scope>
    <source>
        <strain evidence="10">JCM 30710</strain>
    </source>
</reference>
<comment type="subcellular location">
    <subcellularLocation>
        <location evidence="2">Cell inner membrane</location>
    </subcellularLocation>
    <subcellularLocation>
        <location evidence="1">Periplasm</location>
    </subcellularLocation>
</comment>
<name>A0A919VFK9_9CLOT</name>
<comment type="similarity">
    <text evidence="3">Belongs to the bacterial solute-binding protein SsuA/TauA family.</text>
</comment>
<accession>A0A919VFK9</accession>
<dbReference type="SMART" id="SM00062">
    <property type="entry name" value="PBPb"/>
    <property type="match status" value="1"/>
</dbReference>
<dbReference type="RefSeq" id="WP_212903000.1">
    <property type="nucleotide sequence ID" value="NZ_BOPZ01000005.1"/>
</dbReference>
<evidence type="ECO:0000256" key="8">
    <source>
        <dbReference type="ARBA" id="ARBA00023136"/>
    </source>
</evidence>
<dbReference type="AlphaFoldDB" id="A0A919VFK9"/>
<comment type="caution">
    <text evidence="10">The sequence shown here is derived from an EMBL/GenBank/DDBJ whole genome shotgun (WGS) entry which is preliminary data.</text>
</comment>
<dbReference type="InterPro" id="IPR001638">
    <property type="entry name" value="Solute-binding_3/MltF_N"/>
</dbReference>
<dbReference type="PROSITE" id="PS51257">
    <property type="entry name" value="PROKAR_LIPOPROTEIN"/>
    <property type="match status" value="1"/>
</dbReference>
<evidence type="ECO:0000313" key="10">
    <source>
        <dbReference type="EMBL" id="GIM28262.1"/>
    </source>
</evidence>
<keyword evidence="7" id="KW-0732">Signal</keyword>
<evidence type="ECO:0000256" key="7">
    <source>
        <dbReference type="ARBA" id="ARBA00022729"/>
    </source>
</evidence>
<sequence length="342" mass="37745">MKIKKGVFILLTVISLGLIAGCSSKNKSEDSTVRVAFFANLTHSQALIGKEQGVFQQALGEGNKVIWKQFNSGSSELEALLAGEVDIGYIGPSPAINGYVKSKGEIQIISGAADAGAILVSRKGLLIRDIKELSDKKIAIPQYGNTQDLSLRNLIQEAGLKDKTKGGTVDIVQANNSDIKTLLDQGEIDAALVPEPWGARLVKEIGANVVLDFDKVWRDGKYSTTVLVVRKEYLRDHPDVVEKFLRTHIKLTDYINENQDEAKKLVNKQIVDLTKQSLPDDVLDASFRRLTITNNPESEAINDMVQLSVKAGYIRQQPNIDNLLNLDLLNKVLQEKEQQQIQ</sequence>
<evidence type="ECO:0000256" key="5">
    <source>
        <dbReference type="ARBA" id="ARBA00022475"/>
    </source>
</evidence>
<evidence type="ECO:0000256" key="1">
    <source>
        <dbReference type="ARBA" id="ARBA00004418"/>
    </source>
</evidence>
<evidence type="ECO:0000256" key="3">
    <source>
        <dbReference type="ARBA" id="ARBA00010742"/>
    </source>
</evidence>
<dbReference type="Proteomes" id="UP000679179">
    <property type="component" value="Unassembled WGS sequence"/>
</dbReference>
<dbReference type="PANTHER" id="PTHR30024">
    <property type="entry name" value="ALIPHATIC SULFONATES-BINDING PROTEIN-RELATED"/>
    <property type="match status" value="1"/>
</dbReference>
<evidence type="ECO:0000259" key="9">
    <source>
        <dbReference type="SMART" id="SM00062"/>
    </source>
</evidence>
<evidence type="ECO:0000256" key="4">
    <source>
        <dbReference type="ARBA" id="ARBA00022448"/>
    </source>
</evidence>
<dbReference type="InterPro" id="IPR010067">
    <property type="entry name" value="ABC_SsuA_sub-bd"/>
</dbReference>
<dbReference type="EMBL" id="BOPZ01000005">
    <property type="protein sequence ID" value="GIM28262.1"/>
    <property type="molecule type" value="Genomic_DNA"/>
</dbReference>
<proteinExistence type="inferred from homology"/>
<dbReference type="Pfam" id="PF13379">
    <property type="entry name" value="NMT1_2"/>
    <property type="match status" value="1"/>
</dbReference>
<keyword evidence="4" id="KW-0813">Transport</keyword>
<protein>
    <submittedName>
        <fullName evidence="10">Sulfate ABC transporter substrate-binding protein</fullName>
    </submittedName>
</protein>
<evidence type="ECO:0000313" key="11">
    <source>
        <dbReference type="Proteomes" id="UP000679179"/>
    </source>
</evidence>
<dbReference type="PANTHER" id="PTHR30024:SF47">
    <property type="entry name" value="TAURINE-BINDING PERIPLASMIC PROTEIN"/>
    <property type="match status" value="1"/>
</dbReference>
<dbReference type="GO" id="GO:0042597">
    <property type="term" value="C:periplasmic space"/>
    <property type="evidence" value="ECO:0007669"/>
    <property type="project" value="UniProtKB-SubCell"/>
</dbReference>
<keyword evidence="11" id="KW-1185">Reference proteome</keyword>
<feature type="domain" description="Solute-binding protein family 3/N-terminal" evidence="9">
    <location>
        <begin position="32"/>
        <end position="262"/>
    </location>
</feature>
<keyword evidence="8" id="KW-0472">Membrane</keyword>
<dbReference type="Gene3D" id="3.40.190.10">
    <property type="entry name" value="Periplasmic binding protein-like II"/>
    <property type="match status" value="2"/>
</dbReference>
<organism evidence="10 11">
    <name type="scientific">Clostridium polyendosporum</name>
    <dbReference type="NCBI Taxonomy" id="69208"/>
    <lineage>
        <taxon>Bacteria</taxon>
        <taxon>Bacillati</taxon>
        <taxon>Bacillota</taxon>
        <taxon>Clostridia</taxon>
        <taxon>Eubacteriales</taxon>
        <taxon>Clostridiaceae</taxon>
        <taxon>Clostridium</taxon>
    </lineage>
</organism>
<gene>
    <name evidence="10" type="ORF">CPJCM30710_09280</name>
</gene>